<keyword evidence="5" id="KW-1185">Reference proteome</keyword>
<dbReference type="Pfam" id="PF00884">
    <property type="entry name" value="Sulfatase"/>
    <property type="match status" value="1"/>
</dbReference>
<evidence type="ECO:0000256" key="1">
    <source>
        <dbReference type="ARBA" id="ARBA00008779"/>
    </source>
</evidence>
<dbReference type="Proteomes" id="UP000366872">
    <property type="component" value="Unassembled WGS sequence"/>
</dbReference>
<proteinExistence type="inferred from homology"/>
<dbReference type="AlphaFoldDB" id="A0A6C2U8B1"/>
<evidence type="ECO:0000313" key="5">
    <source>
        <dbReference type="Proteomes" id="UP000366872"/>
    </source>
</evidence>
<organism evidence="4 5">
    <name type="scientific">Pontiella desulfatans</name>
    <dbReference type="NCBI Taxonomy" id="2750659"/>
    <lineage>
        <taxon>Bacteria</taxon>
        <taxon>Pseudomonadati</taxon>
        <taxon>Kiritimatiellota</taxon>
        <taxon>Kiritimatiellia</taxon>
        <taxon>Kiritimatiellales</taxon>
        <taxon>Pontiellaceae</taxon>
        <taxon>Pontiella</taxon>
    </lineage>
</organism>
<keyword evidence="2" id="KW-0378">Hydrolase</keyword>
<protein>
    <submittedName>
        <fullName evidence="4">Arylsulfatase</fullName>
    </submittedName>
</protein>
<evidence type="ECO:0000259" key="3">
    <source>
        <dbReference type="Pfam" id="PF00884"/>
    </source>
</evidence>
<dbReference type="SUPFAM" id="SSF53649">
    <property type="entry name" value="Alkaline phosphatase-like"/>
    <property type="match status" value="1"/>
</dbReference>
<feature type="domain" description="Sulfatase N-terminal" evidence="3">
    <location>
        <begin position="35"/>
        <end position="364"/>
    </location>
</feature>
<dbReference type="Gene3D" id="3.40.720.10">
    <property type="entry name" value="Alkaline Phosphatase, subunit A"/>
    <property type="match status" value="1"/>
</dbReference>
<evidence type="ECO:0000256" key="2">
    <source>
        <dbReference type="ARBA" id="ARBA00022801"/>
    </source>
</evidence>
<dbReference type="InterPro" id="IPR017850">
    <property type="entry name" value="Alkaline_phosphatase_core_sf"/>
</dbReference>
<comment type="similarity">
    <text evidence="1">Belongs to the sulfatase family.</text>
</comment>
<dbReference type="PANTHER" id="PTHR42693:SF53">
    <property type="entry name" value="ENDO-4-O-SULFATASE"/>
    <property type="match status" value="1"/>
</dbReference>
<dbReference type="InterPro" id="IPR000917">
    <property type="entry name" value="Sulfatase_N"/>
</dbReference>
<dbReference type="PANTHER" id="PTHR42693">
    <property type="entry name" value="ARYLSULFATASE FAMILY MEMBER"/>
    <property type="match status" value="1"/>
</dbReference>
<evidence type="ECO:0000313" key="4">
    <source>
        <dbReference type="EMBL" id="VGO16290.1"/>
    </source>
</evidence>
<dbReference type="RefSeq" id="WP_222847297.1">
    <property type="nucleotide sequence ID" value="NZ_CAAHFG010000003.1"/>
</dbReference>
<reference evidence="4 5" key="1">
    <citation type="submission" date="2019-04" db="EMBL/GenBank/DDBJ databases">
        <authorList>
            <person name="Van Vliet M D."/>
        </authorList>
    </citation>
    <scope>NUCLEOTIDE SEQUENCE [LARGE SCALE GENOMIC DNA]</scope>
    <source>
        <strain evidence="4 5">F1</strain>
    </source>
</reference>
<gene>
    <name evidence="4" type="primary">atsA_240</name>
    <name evidence="4" type="ORF">PDESU_04881</name>
</gene>
<dbReference type="InterPro" id="IPR050738">
    <property type="entry name" value="Sulfatase"/>
</dbReference>
<dbReference type="EMBL" id="CAAHFG010000003">
    <property type="protein sequence ID" value="VGO16290.1"/>
    <property type="molecule type" value="Genomic_DNA"/>
</dbReference>
<dbReference type="GO" id="GO:0004065">
    <property type="term" value="F:arylsulfatase activity"/>
    <property type="evidence" value="ECO:0007669"/>
    <property type="project" value="TreeGrafter"/>
</dbReference>
<name>A0A6C2U8B1_PONDE</name>
<accession>A0A6C2U8B1</accession>
<sequence length="498" mass="55105">MKKPLFILGLVVIAGISNAQIIKILGRKPNASTAPNIIMMMADDMGPGDVGYYGWNDKMEDPVLTPHLDAMASSGLRFDRFYAQSPVCSPTRGSCISGRHAFRYGIWEANQGGGRVEEITLPDVLKKHAGYTTGHFGKWHLGRMVPHQDWGQATRMDHYTPGMAGFDEWFSVTHSVKTYDPYGPAGVDDPPEMDSDYNPYYHNGVEYTDPLFGDTSEIIMDRAIPFMDRAVSQGKPFMACIWFHTPHKDLDASAADQALYPSGSDGEKKYYGSITAMDRQIGRLRTWLRAKGIENNTILWFTTDNGQTTGSSGPYLASKRHLFDGGIRVPTVLEWPAKVPANRTTGFLASTSDYFLTHLDAAGIDYVDPHPRDGISLVPCIEGAMSARANSIAFQSHDTSVIMSQAFKAMKVRPGAYSDGFTERQGFPIDEWLLFDMTLTNQYLIERENISAGNATVLFSLTTEYDLWNLSCSNSYHGADYDAPFTASGDYKGLASDD</sequence>